<gene>
    <name evidence="1" type="ORF">RPIT_09365</name>
</gene>
<dbReference type="AlphaFoldDB" id="A0A1Q2CFS9"/>
<dbReference type="KEGG" id="tfl:RPIT_09365"/>
<dbReference type="Proteomes" id="UP000188324">
    <property type="component" value="Chromosome"/>
</dbReference>
<dbReference type="EMBL" id="CP019605">
    <property type="protein sequence ID" value="AQP44968.1"/>
    <property type="molecule type" value="Genomic_DNA"/>
</dbReference>
<sequence>MAFVLPDRSAVIVTPEGEIVEAPAAHADARQVGAVSVGQHPIGLWETGSVSTLSSFGASGW</sequence>
<accession>A0A1Q2CFS9</accession>
<organism evidence="1 2">
    <name type="scientific">Tessaracoccus flavus</name>
    <dbReference type="NCBI Taxonomy" id="1610493"/>
    <lineage>
        <taxon>Bacteria</taxon>
        <taxon>Bacillati</taxon>
        <taxon>Actinomycetota</taxon>
        <taxon>Actinomycetes</taxon>
        <taxon>Propionibacteriales</taxon>
        <taxon>Propionibacteriaceae</taxon>
        <taxon>Tessaracoccus</taxon>
    </lineage>
</organism>
<name>A0A1Q2CFS9_9ACTN</name>
<evidence type="ECO:0000313" key="2">
    <source>
        <dbReference type="Proteomes" id="UP000188324"/>
    </source>
</evidence>
<proteinExistence type="predicted"/>
<protein>
    <submittedName>
        <fullName evidence="1">Uncharacterized protein</fullName>
    </submittedName>
</protein>
<keyword evidence="2" id="KW-1185">Reference proteome</keyword>
<reference evidence="1 2" key="1">
    <citation type="journal article" date="2016" name="Int. J. Syst. Evol. Microbiol.">
        <title>Tessaracoccus flavus sp. nov., isolated from the drainage system of a lindane-producing factory.</title>
        <authorList>
            <person name="Kumari R."/>
            <person name="Singh P."/>
            <person name="Schumann P."/>
            <person name="Lal R."/>
        </authorList>
    </citation>
    <scope>NUCLEOTIDE SEQUENCE [LARGE SCALE GENOMIC DNA]</scope>
    <source>
        <strain evidence="1 2">RP1T</strain>
    </source>
</reference>
<evidence type="ECO:0000313" key="1">
    <source>
        <dbReference type="EMBL" id="AQP44968.1"/>
    </source>
</evidence>